<evidence type="ECO:0008006" key="3">
    <source>
        <dbReference type="Google" id="ProtNLM"/>
    </source>
</evidence>
<sequence length="266" mass="31221">MQQADIQHFLKRFFISNQCEIVEEGTGYFTVQLTIEMDKELMNRPFYWHYVEKTGGTPNPMKLTFITDPKASPSELSGEKIHFGSPRLHQIFQATKKFGGFIRLYEKTKHQSGNTALHPWIGVNVTISYVCDKKKDFVRSIGLHLINGTIVEEFQKKLESLSLTPKIPDYCFTITPIIKPQSGLKRIERYIERIVEQDDHTWAEDAKQRMNRDMMLLNHFYEDLKEKPDVYWSEREALNCLYKPRIHINIENGGLFYLSANHVWTE</sequence>
<proteinExistence type="predicted"/>
<dbReference type="EMBL" id="JAUSTR010000001">
    <property type="protein sequence ID" value="MDQ0161367.1"/>
    <property type="molecule type" value="Genomic_DNA"/>
</dbReference>
<name>A0ABT9VK90_9BACI</name>
<gene>
    <name evidence="1" type="ORF">J2S06_000437</name>
</gene>
<dbReference type="InterPro" id="IPR024562">
    <property type="entry name" value="YqhG"/>
</dbReference>
<comment type="caution">
    <text evidence="1">The sequence shown here is derived from an EMBL/GenBank/DDBJ whole genome shotgun (WGS) entry which is preliminary data.</text>
</comment>
<protein>
    <recommendedName>
        <fullName evidence="3">YqhG</fullName>
    </recommendedName>
</protein>
<keyword evidence="2" id="KW-1185">Reference proteome</keyword>
<dbReference type="Pfam" id="PF11079">
    <property type="entry name" value="YqhG"/>
    <property type="match status" value="1"/>
</dbReference>
<evidence type="ECO:0000313" key="2">
    <source>
        <dbReference type="Proteomes" id="UP001225646"/>
    </source>
</evidence>
<dbReference type="RefSeq" id="WP_419151150.1">
    <property type="nucleotide sequence ID" value="NZ_JAUSTR010000001.1"/>
</dbReference>
<reference evidence="1 2" key="1">
    <citation type="submission" date="2023-07" db="EMBL/GenBank/DDBJ databases">
        <title>Genomic Encyclopedia of Type Strains, Phase IV (KMG-IV): sequencing the most valuable type-strain genomes for metagenomic binning, comparative biology and taxonomic classification.</title>
        <authorList>
            <person name="Goeker M."/>
        </authorList>
    </citation>
    <scope>NUCLEOTIDE SEQUENCE [LARGE SCALE GENOMIC DNA]</scope>
    <source>
        <strain evidence="1 2">DSM 19092</strain>
    </source>
</reference>
<dbReference type="Proteomes" id="UP001225646">
    <property type="component" value="Unassembled WGS sequence"/>
</dbReference>
<organism evidence="1 2">
    <name type="scientific">Aeribacillus alveayuensis</name>
    <dbReference type="NCBI Taxonomy" id="279215"/>
    <lineage>
        <taxon>Bacteria</taxon>
        <taxon>Bacillati</taxon>
        <taxon>Bacillota</taxon>
        <taxon>Bacilli</taxon>
        <taxon>Bacillales</taxon>
        <taxon>Bacillaceae</taxon>
        <taxon>Aeribacillus</taxon>
    </lineage>
</organism>
<evidence type="ECO:0000313" key="1">
    <source>
        <dbReference type="EMBL" id="MDQ0161367.1"/>
    </source>
</evidence>
<accession>A0ABT9VK90</accession>